<dbReference type="PROSITE" id="PS01135">
    <property type="entry name" value="FTSZ_2"/>
    <property type="match status" value="1"/>
</dbReference>
<evidence type="ECO:0000256" key="1">
    <source>
        <dbReference type="ARBA" id="ARBA00009690"/>
    </source>
</evidence>
<dbReference type="EMBL" id="SPMY01000002">
    <property type="protein sequence ID" value="NMQ26424.1"/>
    <property type="molecule type" value="Genomic_DNA"/>
</dbReference>
<comment type="caution">
    <text evidence="9">The sequence shown here is derived from an EMBL/GenBank/DDBJ whole genome shotgun (WGS) entry which is preliminary data.</text>
</comment>
<feature type="domain" description="Tubulin/FtsZ 2-layer sandwich" evidence="8">
    <location>
        <begin position="207"/>
        <end position="325"/>
    </location>
</feature>
<feature type="domain" description="Tubulin/FtsZ GTPase" evidence="7">
    <location>
        <begin position="17"/>
        <end position="205"/>
    </location>
</feature>
<dbReference type="Gene3D" id="3.40.50.1440">
    <property type="entry name" value="Tubulin/FtsZ, GTPase domain"/>
    <property type="match status" value="1"/>
</dbReference>
<organism evidence="9 10">
    <name type="scientific">Candidatus Accumulibacter phosphatis</name>
    <dbReference type="NCBI Taxonomy" id="327160"/>
    <lineage>
        <taxon>Bacteria</taxon>
        <taxon>Pseudomonadati</taxon>
        <taxon>Pseudomonadota</taxon>
        <taxon>Betaproteobacteria</taxon>
        <taxon>Candidatus Accumulibacter</taxon>
    </lineage>
</organism>
<dbReference type="InterPro" id="IPR020805">
    <property type="entry name" value="Cell_div_FtsZ_CS"/>
</dbReference>
<dbReference type="PANTHER" id="PTHR30314">
    <property type="entry name" value="CELL DIVISION PROTEIN FTSZ-RELATED"/>
    <property type="match status" value="1"/>
</dbReference>
<evidence type="ECO:0000256" key="6">
    <source>
        <dbReference type="RuleBase" id="RU000631"/>
    </source>
</evidence>
<evidence type="ECO:0000256" key="3">
    <source>
        <dbReference type="ARBA" id="ARBA00023134"/>
    </source>
</evidence>
<keyword evidence="4" id="KW-0963">Cytoplasm</keyword>
<keyword evidence="2 4" id="KW-0547">Nucleotide-binding</keyword>
<dbReference type="Pfam" id="PF00091">
    <property type="entry name" value="Tubulin"/>
    <property type="match status" value="1"/>
</dbReference>
<feature type="binding site" evidence="4">
    <location>
        <position position="143"/>
    </location>
    <ligand>
        <name>GTP</name>
        <dbReference type="ChEBI" id="CHEBI:37565"/>
    </ligand>
</feature>
<dbReference type="Pfam" id="PF12327">
    <property type="entry name" value="FtsZ_C"/>
    <property type="match status" value="1"/>
</dbReference>
<dbReference type="Proteomes" id="UP000749010">
    <property type="component" value="Unassembled WGS sequence"/>
</dbReference>
<dbReference type="RefSeq" id="WP_169064868.1">
    <property type="nucleotide sequence ID" value="NZ_SPMY01000002.1"/>
</dbReference>
<evidence type="ECO:0000259" key="8">
    <source>
        <dbReference type="SMART" id="SM00865"/>
    </source>
</evidence>
<dbReference type="SMART" id="SM00865">
    <property type="entry name" value="Tubulin_C"/>
    <property type="match status" value="1"/>
</dbReference>
<comment type="subunit">
    <text evidence="4">Homodimer. Polymerizes to form a dynamic ring structure in a strictly GTP-dependent manner. Interacts directly with several other division proteins.</text>
</comment>
<dbReference type="SMART" id="SM00864">
    <property type="entry name" value="Tubulin"/>
    <property type="match status" value="1"/>
</dbReference>
<gene>
    <name evidence="4 9" type="primary">ftsZ</name>
    <name evidence="9" type="ORF">E4Q23_00780</name>
</gene>
<dbReference type="InterPro" id="IPR018316">
    <property type="entry name" value="Tubulin/FtsZ_2-layer-sand-dom"/>
</dbReference>
<evidence type="ECO:0000259" key="7">
    <source>
        <dbReference type="SMART" id="SM00864"/>
    </source>
</evidence>
<dbReference type="Gene3D" id="3.30.1330.20">
    <property type="entry name" value="Tubulin/FtsZ, C-terminal domain"/>
    <property type="match status" value="1"/>
</dbReference>
<keyword evidence="3 4" id="KW-0342">GTP-binding</keyword>
<dbReference type="InterPro" id="IPR008280">
    <property type="entry name" value="Tub_FtsZ_C"/>
</dbReference>
<dbReference type="PRINTS" id="PR00423">
    <property type="entry name" value="CELLDVISFTSZ"/>
</dbReference>
<feature type="binding site" evidence="4">
    <location>
        <begin position="25"/>
        <end position="29"/>
    </location>
    <ligand>
        <name>GTP</name>
        <dbReference type="ChEBI" id="CHEBI:37565"/>
    </ligand>
</feature>
<feature type="binding site" evidence="4">
    <location>
        <position position="187"/>
    </location>
    <ligand>
        <name>GTP</name>
        <dbReference type="ChEBI" id="CHEBI:37565"/>
    </ligand>
</feature>
<keyword evidence="4 6" id="KW-0132">Cell division</keyword>
<dbReference type="InterPro" id="IPR003008">
    <property type="entry name" value="Tubulin_FtsZ_GTPase"/>
</dbReference>
<dbReference type="SUPFAM" id="SSF55307">
    <property type="entry name" value="Tubulin C-terminal domain-like"/>
    <property type="match status" value="1"/>
</dbReference>
<proteinExistence type="inferred from homology"/>
<dbReference type="CDD" id="cd02201">
    <property type="entry name" value="FtsZ_type1"/>
    <property type="match status" value="1"/>
</dbReference>
<accession>A0ABX1TTG9</accession>
<evidence type="ECO:0000313" key="9">
    <source>
        <dbReference type="EMBL" id="NMQ26424.1"/>
    </source>
</evidence>
<dbReference type="InterPro" id="IPR037103">
    <property type="entry name" value="Tubulin/FtsZ-like_C"/>
</dbReference>
<keyword evidence="4 6" id="KW-0717">Septation</keyword>
<comment type="subcellular location">
    <subcellularLocation>
        <location evidence="4">Cytoplasm</location>
    </subcellularLocation>
    <text evidence="4">Assembles at midcell at the inner surface of the cytoplasmic membrane.</text>
</comment>
<keyword evidence="10" id="KW-1185">Reference proteome</keyword>
<dbReference type="InterPro" id="IPR036525">
    <property type="entry name" value="Tubulin/FtsZ_GTPase_sf"/>
</dbReference>
<evidence type="ECO:0000256" key="2">
    <source>
        <dbReference type="ARBA" id="ARBA00022741"/>
    </source>
</evidence>
<comment type="similarity">
    <text evidence="1 4 6">Belongs to the FtsZ family.</text>
</comment>
<dbReference type="InterPro" id="IPR045061">
    <property type="entry name" value="FtsZ/CetZ"/>
</dbReference>
<evidence type="ECO:0000313" key="10">
    <source>
        <dbReference type="Proteomes" id="UP000749010"/>
    </source>
</evidence>
<sequence>MFEIIDKEELGGERDTVIKVIGIGGAGGNAVDHMIREGVNGVDFIAANTDSQALNRSVAVQRLQLGKTGLGAGAKPEAGRSAAEEEREAIAASLAGAHMVFITAGMGGGTGTGAAPIVAEVARELGVLTVAVVTKPFGFEGKRLKIAEAGIAELQKHVDSLIVILNDRLMDVLGDDVSMDDAFKAADNVLRNAVGGIAEIINFPGLVNVDFEDVRTVMGEMGMAMMGSASAAGVDRARIAAERAVASPLLEGVNLSGAKGVLVNITATRSLKMKEVNEVMNTVRAFAADDAHIIFGAVYDESIDDEIRVTVVATGLGQAQAKRQSFEVINSSVTLATGTDGRYAHGQSVDYSSLDQTPAVFRKGRSATVEALANSGVDRWDIPAFLRKQAD</sequence>
<feature type="binding site" evidence="4">
    <location>
        <begin position="109"/>
        <end position="111"/>
    </location>
    <ligand>
        <name>GTP</name>
        <dbReference type="ChEBI" id="CHEBI:37565"/>
    </ligand>
</feature>
<dbReference type="PANTHER" id="PTHR30314:SF3">
    <property type="entry name" value="MITOCHONDRIAL DIVISION PROTEIN FSZA"/>
    <property type="match status" value="1"/>
</dbReference>
<name>A0ABX1TTG9_9PROT</name>
<protein>
    <recommendedName>
        <fullName evidence="4 5">Cell division protein FtsZ</fullName>
    </recommendedName>
</protein>
<reference evidence="9 10" key="1">
    <citation type="submission" date="2019-03" db="EMBL/GenBank/DDBJ databases">
        <title>Metabolic reconstructions from genomes of highly enriched 'Candidatus Accumulibacter' and 'Candidatus Competibacter' bioreactor populations.</title>
        <authorList>
            <person name="Annavajhala M.K."/>
            <person name="Welles L."/>
            <person name="Abbas B."/>
            <person name="Sorokin D."/>
            <person name="Park H."/>
            <person name="Van Loosdrecht M."/>
            <person name="Chandran K."/>
        </authorList>
    </citation>
    <scope>NUCLEOTIDE SEQUENCE [LARGE SCALE GENOMIC DNA]</scope>
    <source>
        <strain evidence="9 10">SBR_S</strain>
    </source>
</reference>
<evidence type="ECO:0000256" key="4">
    <source>
        <dbReference type="HAMAP-Rule" id="MF_00909"/>
    </source>
</evidence>
<keyword evidence="4 6" id="KW-0131">Cell cycle</keyword>
<dbReference type="NCBIfam" id="TIGR00065">
    <property type="entry name" value="ftsZ"/>
    <property type="match status" value="1"/>
</dbReference>
<feature type="binding site" evidence="4">
    <location>
        <position position="140"/>
    </location>
    <ligand>
        <name>GTP</name>
        <dbReference type="ChEBI" id="CHEBI:37565"/>
    </ligand>
</feature>
<dbReference type="HAMAP" id="MF_00909">
    <property type="entry name" value="FtsZ"/>
    <property type="match status" value="1"/>
</dbReference>
<dbReference type="GO" id="GO:0051301">
    <property type="term" value="P:cell division"/>
    <property type="evidence" value="ECO:0007669"/>
    <property type="project" value="UniProtKB-KW"/>
</dbReference>
<dbReference type="SUPFAM" id="SSF52490">
    <property type="entry name" value="Tubulin nucleotide-binding domain-like"/>
    <property type="match status" value="1"/>
</dbReference>
<dbReference type="InterPro" id="IPR024757">
    <property type="entry name" value="FtsZ_C"/>
</dbReference>
<dbReference type="InterPro" id="IPR000158">
    <property type="entry name" value="Cell_div_FtsZ"/>
</dbReference>
<comment type="function">
    <text evidence="4 6">Essential cell division protein that forms a contractile ring structure (Z ring) at the future cell division site. The regulation of the ring assembly controls the timing and the location of cell division. One of the functions of the FtsZ ring is to recruit other cell division proteins to the septum to produce a new cell wall between the dividing cells. Binds GTP and shows GTPase activity.</text>
</comment>
<evidence type="ECO:0000256" key="5">
    <source>
        <dbReference type="NCBIfam" id="TIGR00065"/>
    </source>
</evidence>